<accession>A0AAD4QU67</accession>
<evidence type="ECO:0000256" key="2">
    <source>
        <dbReference type="SAM" id="Phobius"/>
    </source>
</evidence>
<evidence type="ECO:0000313" key="3">
    <source>
        <dbReference type="EMBL" id="KAI1695659.1"/>
    </source>
</evidence>
<reference evidence="3" key="1">
    <citation type="submission" date="2022-01" db="EMBL/GenBank/DDBJ databases">
        <title>Genome Sequence Resource for Two Populations of Ditylenchus destructor, the Migratory Endoparasitic Phytonematode.</title>
        <authorList>
            <person name="Zhang H."/>
            <person name="Lin R."/>
            <person name="Xie B."/>
        </authorList>
    </citation>
    <scope>NUCLEOTIDE SEQUENCE</scope>
    <source>
        <strain evidence="3">BazhouSP</strain>
    </source>
</reference>
<dbReference type="EMBL" id="JAKKPZ010000384">
    <property type="protein sequence ID" value="KAI1695659.1"/>
    <property type="molecule type" value="Genomic_DNA"/>
</dbReference>
<keyword evidence="2" id="KW-1133">Transmembrane helix</keyword>
<keyword evidence="3" id="KW-0675">Receptor</keyword>
<feature type="transmembrane region" description="Helical" evidence="2">
    <location>
        <begin position="42"/>
        <end position="63"/>
    </location>
</feature>
<dbReference type="Proteomes" id="UP001201812">
    <property type="component" value="Unassembled WGS sequence"/>
</dbReference>
<evidence type="ECO:0000313" key="4">
    <source>
        <dbReference type="Proteomes" id="UP001201812"/>
    </source>
</evidence>
<feature type="region of interest" description="Disordered" evidence="1">
    <location>
        <begin position="151"/>
        <end position="171"/>
    </location>
</feature>
<keyword evidence="2" id="KW-0472">Membrane</keyword>
<evidence type="ECO:0000256" key="1">
    <source>
        <dbReference type="SAM" id="MobiDB-lite"/>
    </source>
</evidence>
<dbReference type="Gene3D" id="1.20.1070.10">
    <property type="entry name" value="Rhodopsin 7-helix transmembrane proteins"/>
    <property type="match status" value="1"/>
</dbReference>
<comment type="caution">
    <text evidence="3">The sequence shown here is derived from an EMBL/GenBank/DDBJ whole genome shotgun (WGS) entry which is preliminary data.</text>
</comment>
<feature type="transmembrane region" description="Helical" evidence="2">
    <location>
        <begin position="92"/>
        <end position="113"/>
    </location>
</feature>
<name>A0AAD4QU67_9BILA</name>
<keyword evidence="4" id="KW-1185">Reference proteome</keyword>
<dbReference type="AlphaFoldDB" id="A0AAD4QU67"/>
<keyword evidence="2 3" id="KW-0812">Transmembrane</keyword>
<gene>
    <name evidence="3" type="ORF">DdX_19470</name>
</gene>
<organism evidence="3 4">
    <name type="scientific">Ditylenchus destructor</name>
    <dbReference type="NCBI Taxonomy" id="166010"/>
    <lineage>
        <taxon>Eukaryota</taxon>
        <taxon>Metazoa</taxon>
        <taxon>Ecdysozoa</taxon>
        <taxon>Nematoda</taxon>
        <taxon>Chromadorea</taxon>
        <taxon>Rhabditida</taxon>
        <taxon>Tylenchina</taxon>
        <taxon>Tylenchomorpha</taxon>
        <taxon>Sphaerularioidea</taxon>
        <taxon>Anguinidae</taxon>
        <taxon>Anguininae</taxon>
        <taxon>Ditylenchus</taxon>
    </lineage>
</organism>
<feature type="compositionally biased region" description="Basic and acidic residues" evidence="1">
    <location>
        <begin position="162"/>
        <end position="171"/>
    </location>
</feature>
<proteinExistence type="predicted"/>
<protein>
    <submittedName>
        <fullName evidence="3">7 transmembrane receptor</fullName>
    </submittedName>
</protein>
<feature type="compositionally biased region" description="Polar residues" evidence="1">
    <location>
        <begin position="151"/>
        <end position="160"/>
    </location>
</feature>
<dbReference type="SUPFAM" id="SSF81321">
    <property type="entry name" value="Family A G protein-coupled receptor-like"/>
    <property type="match status" value="1"/>
</dbReference>
<sequence>MQLWTLYFDLLPYFDPGNHTVFKDNVCTYTALLQIRMISIPFYISVVILPLLTTVLANIIIALKIRKRPGLQEKSTPATAKKEANSDDSNRILWILPTIFVLLTTLFSYIMMLEFVFNWFFYALSSSTFRKAFVSFWSRLLCKNRLLASPSQNKNSSLRTDASLRTEETNL</sequence>